<dbReference type="InterPro" id="IPR012000">
    <property type="entry name" value="Thiamin_PyroP_enz_cen_dom"/>
</dbReference>
<dbReference type="InterPro" id="IPR029061">
    <property type="entry name" value="THDP-binding"/>
</dbReference>
<dbReference type="Gene3D" id="3.40.50.970">
    <property type="match status" value="1"/>
</dbReference>
<dbReference type="GO" id="GO:0009097">
    <property type="term" value="P:isoleucine biosynthetic process"/>
    <property type="evidence" value="ECO:0007669"/>
    <property type="project" value="UniProtKB-UniPathway"/>
</dbReference>
<dbReference type="SUPFAM" id="SSF52467">
    <property type="entry name" value="DHS-like NAD/FAD-binding domain"/>
    <property type="match status" value="1"/>
</dbReference>
<dbReference type="GO" id="GO:0003984">
    <property type="term" value="F:acetolactate synthase activity"/>
    <property type="evidence" value="ECO:0007669"/>
    <property type="project" value="UniProtKB-EC"/>
</dbReference>
<evidence type="ECO:0000256" key="2">
    <source>
        <dbReference type="ARBA" id="ARBA00005025"/>
    </source>
</evidence>
<evidence type="ECO:0000256" key="1">
    <source>
        <dbReference type="ARBA" id="ARBA00004974"/>
    </source>
</evidence>
<keyword evidence="5" id="KW-0028">Amino-acid biosynthesis</keyword>
<evidence type="ECO:0000313" key="10">
    <source>
        <dbReference type="Proteomes" id="UP000188532"/>
    </source>
</evidence>
<dbReference type="PANTHER" id="PTHR18968:SF13">
    <property type="entry name" value="ACETOLACTATE SYNTHASE CATALYTIC SUBUNIT, MITOCHONDRIAL"/>
    <property type="match status" value="1"/>
</dbReference>
<feature type="domain" description="Thiamine pyrophosphate enzyme central" evidence="7">
    <location>
        <begin position="194"/>
        <end position="325"/>
    </location>
</feature>
<organism evidence="9 10">
    <name type="scientific">Mycobacterium kansasii</name>
    <dbReference type="NCBI Taxonomy" id="1768"/>
    <lineage>
        <taxon>Bacteria</taxon>
        <taxon>Bacillati</taxon>
        <taxon>Actinomycetota</taxon>
        <taxon>Actinomycetes</taxon>
        <taxon>Mycobacteriales</taxon>
        <taxon>Mycobacteriaceae</taxon>
        <taxon>Mycobacterium</taxon>
    </lineage>
</organism>
<dbReference type="PANTHER" id="PTHR18968">
    <property type="entry name" value="THIAMINE PYROPHOSPHATE ENZYMES"/>
    <property type="match status" value="1"/>
</dbReference>
<accession>A0A1V3WGA2</accession>
<dbReference type="GO" id="GO:0009099">
    <property type="term" value="P:L-valine biosynthetic process"/>
    <property type="evidence" value="ECO:0007669"/>
    <property type="project" value="UniProtKB-UniPathway"/>
</dbReference>
<dbReference type="Gene3D" id="3.40.50.1220">
    <property type="entry name" value="TPP-binding domain"/>
    <property type="match status" value="1"/>
</dbReference>
<comment type="pathway">
    <text evidence="2">Amino-acid biosynthesis; L-valine biosynthesis; L-valine from pyruvate: step 1/4.</text>
</comment>
<dbReference type="InterPro" id="IPR012001">
    <property type="entry name" value="Thiamin_PyroP_enz_TPP-bd_dom"/>
</dbReference>
<evidence type="ECO:0000259" key="8">
    <source>
        <dbReference type="Pfam" id="PF02776"/>
    </source>
</evidence>
<evidence type="ECO:0000256" key="4">
    <source>
        <dbReference type="ARBA" id="ARBA00013145"/>
    </source>
</evidence>
<dbReference type="EMBL" id="MVBN01000010">
    <property type="protein sequence ID" value="OOK66007.1"/>
    <property type="molecule type" value="Genomic_DNA"/>
</dbReference>
<dbReference type="EC" id="2.2.1.6" evidence="4"/>
<comment type="pathway">
    <text evidence="1">Amino-acid biosynthesis; L-isoleucine biosynthesis; L-isoleucine from 2-oxobutanoate: step 1/4.</text>
</comment>
<dbReference type="CDD" id="cd07035">
    <property type="entry name" value="TPP_PYR_POX_like"/>
    <property type="match status" value="1"/>
</dbReference>
<dbReference type="InterPro" id="IPR029035">
    <property type="entry name" value="DHS-like_NAD/FAD-binding_dom"/>
</dbReference>
<dbReference type="AlphaFoldDB" id="A0A1V3WGA2"/>
<dbReference type="GO" id="GO:0030976">
    <property type="term" value="F:thiamine pyrophosphate binding"/>
    <property type="evidence" value="ECO:0007669"/>
    <property type="project" value="InterPro"/>
</dbReference>
<dbReference type="InterPro" id="IPR045229">
    <property type="entry name" value="TPP_enz"/>
</dbReference>
<keyword evidence="6" id="KW-0100">Branched-chain amino acid biosynthesis</keyword>
<dbReference type="SUPFAM" id="SSF52518">
    <property type="entry name" value="Thiamin diphosphate-binding fold (THDP-binding)"/>
    <property type="match status" value="1"/>
</dbReference>
<dbReference type="UniPathway" id="UPA00047">
    <property type="reaction ID" value="UER00055"/>
</dbReference>
<dbReference type="GO" id="GO:0000287">
    <property type="term" value="F:magnesium ion binding"/>
    <property type="evidence" value="ECO:0007669"/>
    <property type="project" value="InterPro"/>
</dbReference>
<comment type="caution">
    <text evidence="9">The sequence shown here is derived from an EMBL/GenBank/DDBJ whole genome shotgun (WGS) entry which is preliminary data.</text>
</comment>
<proteinExistence type="inferred from homology"/>
<reference evidence="9 10" key="1">
    <citation type="submission" date="2017-02" db="EMBL/GenBank/DDBJ databases">
        <title>Complete genome sequences of Mycobacterium kansasii strains isolated from rhesus macaques.</title>
        <authorList>
            <person name="Panda A."/>
            <person name="Nagaraj S."/>
            <person name="Zhao X."/>
            <person name="Tettelin H."/>
            <person name="Detolla L.J."/>
        </authorList>
    </citation>
    <scope>NUCLEOTIDE SEQUENCE [LARGE SCALE GENOMIC DNA]</scope>
    <source>
        <strain evidence="9 10">11-3469</strain>
    </source>
</reference>
<dbReference type="GO" id="GO:0050660">
    <property type="term" value="F:flavin adenine dinucleotide binding"/>
    <property type="evidence" value="ECO:0007669"/>
    <property type="project" value="TreeGrafter"/>
</dbReference>
<evidence type="ECO:0000256" key="6">
    <source>
        <dbReference type="ARBA" id="ARBA00023304"/>
    </source>
</evidence>
<dbReference type="Pfam" id="PF00205">
    <property type="entry name" value="TPP_enzyme_M"/>
    <property type="match status" value="1"/>
</dbReference>
<evidence type="ECO:0000256" key="5">
    <source>
        <dbReference type="ARBA" id="ARBA00022605"/>
    </source>
</evidence>
<dbReference type="Proteomes" id="UP000188532">
    <property type="component" value="Unassembled WGS sequence"/>
</dbReference>
<sequence>MTGGELFARSLQAEGIEFLFGLPSPEIDPLFAQLKAHGIRLVPVRHEAAGVHMAEGLYKTTGKVAAVLGNPGPGSANLLPGVVTALHEGVPVLAITSQHRLGIVYPSPPSTFQGQDQLDLFRPAVKWGGPIFEWARIPEVLRLAFREMHNGRPGPVHVELPAPILYETGDPRTAPVWPPTSYRVGPPQPSDRQLDEAAALLAAARRPVVIAGQGVDRADARGGLLDIAALLGCPAIGSMAGRACVPADHPNYVFGFGPAGDLARSEADVLLVAGSRMGNLDVPYDSYWGDPAGKRLIQIDIDPRHFGVTRPLHLGILADARVALDGIAARLRASDLGPATAPTWPATAGSTSRFGCNLLPRYSNGRARASTLHTRPV</sequence>
<gene>
    <name evidence="9" type="ORF">BZL29_7659</name>
</gene>
<evidence type="ECO:0000256" key="3">
    <source>
        <dbReference type="ARBA" id="ARBA00007812"/>
    </source>
</evidence>
<evidence type="ECO:0000259" key="7">
    <source>
        <dbReference type="Pfam" id="PF00205"/>
    </source>
</evidence>
<dbReference type="UniPathway" id="UPA00049">
    <property type="reaction ID" value="UER00059"/>
</dbReference>
<dbReference type="STRING" id="1768.B1T50_25685"/>
<feature type="domain" description="Thiamine pyrophosphate enzyme N-terminal TPP-binding" evidence="8">
    <location>
        <begin position="1"/>
        <end position="109"/>
    </location>
</feature>
<dbReference type="GO" id="GO:0005948">
    <property type="term" value="C:acetolactate synthase complex"/>
    <property type="evidence" value="ECO:0007669"/>
    <property type="project" value="TreeGrafter"/>
</dbReference>
<name>A0A1V3WGA2_MYCKA</name>
<evidence type="ECO:0000313" key="9">
    <source>
        <dbReference type="EMBL" id="OOK66007.1"/>
    </source>
</evidence>
<comment type="similarity">
    <text evidence="3">Belongs to the TPP enzyme family.</text>
</comment>
<protein>
    <recommendedName>
        <fullName evidence="4">acetolactate synthase</fullName>
        <ecNumber evidence="4">2.2.1.6</ecNumber>
    </recommendedName>
</protein>
<dbReference type="Pfam" id="PF02776">
    <property type="entry name" value="TPP_enzyme_N"/>
    <property type="match status" value="1"/>
</dbReference>